<dbReference type="KEGG" id="psco:LY89DRAFT_742826"/>
<organism evidence="1 2">
    <name type="scientific">Mollisia scopiformis</name>
    <name type="common">Conifer needle endophyte fungus</name>
    <name type="synonym">Phialocephala scopiformis</name>
    <dbReference type="NCBI Taxonomy" id="149040"/>
    <lineage>
        <taxon>Eukaryota</taxon>
        <taxon>Fungi</taxon>
        <taxon>Dikarya</taxon>
        <taxon>Ascomycota</taxon>
        <taxon>Pezizomycotina</taxon>
        <taxon>Leotiomycetes</taxon>
        <taxon>Helotiales</taxon>
        <taxon>Mollisiaceae</taxon>
        <taxon>Mollisia</taxon>
    </lineage>
</organism>
<proteinExistence type="predicted"/>
<sequence length="334" mass="38999">MSLEYNHDDPDFWDLYLPAKISPNWFPVITLNFKSFSRWLFEAVLSLFRHTQLRQLEIHWATSDCPGYESIEQDHLYYGTTRLEDLKLIDCRFTPSDLTTLLEYPRALLNLSIWSDLDQDVIDDNEQVNHEDFFRAISGSRSCKSLEALRVDFTSRCWIIVPAPGMDRLPNVKYLDVSAYHLQFKDESMERYPAPDIDCPLERLLPPRIEVLKIDPYDAQSDEDVVRQILPRKSEIVPRLRKIVLTNHYRDQKMAQELKEAVAVEEDKQNYCRARSVVRDGFPLYTTKAPMDELKSLCADKGVALVLLYEDSVRKEILREGAGPALWEIPEQIR</sequence>
<dbReference type="OrthoDB" id="2522477at2759"/>
<evidence type="ECO:0000313" key="2">
    <source>
        <dbReference type="Proteomes" id="UP000070700"/>
    </source>
</evidence>
<dbReference type="AlphaFoldDB" id="A0A132B7E3"/>
<reference evidence="1 2" key="1">
    <citation type="submission" date="2015-10" db="EMBL/GenBank/DDBJ databases">
        <title>Full genome of DAOMC 229536 Phialocephala scopiformis, a fungal endophyte of spruce producing the potent anti-insectan compound rugulosin.</title>
        <authorList>
            <consortium name="DOE Joint Genome Institute"/>
            <person name="Walker A.K."/>
            <person name="Frasz S.L."/>
            <person name="Seifert K.A."/>
            <person name="Miller J.D."/>
            <person name="Mondo S.J."/>
            <person name="Labutti K."/>
            <person name="Lipzen A."/>
            <person name="Dockter R."/>
            <person name="Kennedy M."/>
            <person name="Grigoriev I.V."/>
            <person name="Spatafora J.W."/>
        </authorList>
    </citation>
    <scope>NUCLEOTIDE SEQUENCE [LARGE SCALE GENOMIC DNA]</scope>
    <source>
        <strain evidence="1 2">CBS 120377</strain>
    </source>
</reference>
<protein>
    <submittedName>
        <fullName evidence="1">Uncharacterized protein</fullName>
    </submittedName>
</protein>
<dbReference type="SUPFAM" id="SSF52047">
    <property type="entry name" value="RNI-like"/>
    <property type="match status" value="1"/>
</dbReference>
<evidence type="ECO:0000313" key="1">
    <source>
        <dbReference type="EMBL" id="KUJ07597.1"/>
    </source>
</evidence>
<dbReference type="GeneID" id="28830606"/>
<dbReference type="Proteomes" id="UP000070700">
    <property type="component" value="Unassembled WGS sequence"/>
</dbReference>
<gene>
    <name evidence="1" type="ORF">LY89DRAFT_742826</name>
</gene>
<dbReference type="InParanoid" id="A0A132B7E3"/>
<dbReference type="EMBL" id="KQ947439">
    <property type="protein sequence ID" value="KUJ07597.1"/>
    <property type="molecule type" value="Genomic_DNA"/>
</dbReference>
<dbReference type="RefSeq" id="XP_018061952.1">
    <property type="nucleotide sequence ID" value="XM_018220880.1"/>
</dbReference>
<keyword evidence="2" id="KW-1185">Reference proteome</keyword>
<accession>A0A132B7E3</accession>
<name>A0A132B7E3_MOLSC</name>